<feature type="domain" description="HTH cro/C1-type" evidence="4">
    <location>
        <begin position="50"/>
        <end position="85"/>
    </location>
</feature>
<keyword evidence="3" id="KW-0804">Transcription</keyword>
<evidence type="ECO:0000259" key="4">
    <source>
        <dbReference type="PROSITE" id="PS50943"/>
    </source>
</evidence>
<evidence type="ECO:0000313" key="6">
    <source>
        <dbReference type="Proteomes" id="UP000298009"/>
    </source>
</evidence>
<evidence type="ECO:0000256" key="1">
    <source>
        <dbReference type="ARBA" id="ARBA00023015"/>
    </source>
</evidence>
<name>A0A4R9I940_9LEPT</name>
<reference evidence="5" key="1">
    <citation type="journal article" date="2019" name="PLoS Negl. Trop. Dis.">
        <title>Revisiting the worldwide diversity of Leptospira species in the environment.</title>
        <authorList>
            <person name="Vincent A.T."/>
            <person name="Schiettekatte O."/>
            <person name="Bourhy P."/>
            <person name="Veyrier F.J."/>
            <person name="Picardeau M."/>
        </authorList>
    </citation>
    <scope>NUCLEOTIDE SEQUENCE [LARGE SCALE GENOMIC DNA]</scope>
    <source>
        <strain evidence="5">201800287</strain>
    </source>
</reference>
<organism evidence="5 6">
    <name type="scientific">Leptospira noumeaensis</name>
    <dbReference type="NCBI Taxonomy" id="2484964"/>
    <lineage>
        <taxon>Bacteria</taxon>
        <taxon>Pseudomonadati</taxon>
        <taxon>Spirochaetota</taxon>
        <taxon>Spirochaetia</taxon>
        <taxon>Leptospirales</taxon>
        <taxon>Leptospiraceae</taxon>
        <taxon>Leptospira</taxon>
    </lineage>
</organism>
<dbReference type="Proteomes" id="UP000298009">
    <property type="component" value="Unassembled WGS sequence"/>
</dbReference>
<dbReference type="EMBL" id="RQFK01000025">
    <property type="protein sequence ID" value="TGK82712.1"/>
    <property type="molecule type" value="Genomic_DNA"/>
</dbReference>
<gene>
    <name evidence="5" type="ORF">EHQ24_08190</name>
</gene>
<dbReference type="Gene3D" id="1.10.260.40">
    <property type="entry name" value="lambda repressor-like DNA-binding domains"/>
    <property type="match status" value="1"/>
</dbReference>
<dbReference type="InterPro" id="IPR010982">
    <property type="entry name" value="Lambda_DNA-bd_dom_sf"/>
</dbReference>
<dbReference type="PANTHER" id="PTHR36511:SF3">
    <property type="entry name" value="ANTITOXIN HIGA-2"/>
    <property type="match status" value="1"/>
</dbReference>
<sequence length="111" mass="12324">MKNTTNDKLFNSLKKGLNEAIEFSEGKSNLKLKQTSISVPKLPNFKGKDIKNIRTKLHLTQSVFANTLGVSEKTVEAWESGRNIPQGPAQRMLFVLKNNSNPLDVLGIKVS</sequence>
<dbReference type="Pfam" id="PF01381">
    <property type="entry name" value="HTH_3"/>
    <property type="match status" value="1"/>
</dbReference>
<evidence type="ECO:0000256" key="3">
    <source>
        <dbReference type="ARBA" id="ARBA00023163"/>
    </source>
</evidence>
<dbReference type="PROSITE" id="PS50943">
    <property type="entry name" value="HTH_CROC1"/>
    <property type="match status" value="1"/>
</dbReference>
<dbReference type="InterPro" id="IPR052359">
    <property type="entry name" value="HTH-type_reg/antitoxin"/>
</dbReference>
<keyword evidence="6" id="KW-1185">Reference proteome</keyword>
<dbReference type="SUPFAM" id="SSF47413">
    <property type="entry name" value="lambda repressor-like DNA-binding domains"/>
    <property type="match status" value="1"/>
</dbReference>
<accession>A0A4R9I940</accession>
<dbReference type="PANTHER" id="PTHR36511">
    <property type="entry name" value="MERR FAMILY BACTERIAL REGULATORY PROTEIN"/>
    <property type="match status" value="1"/>
</dbReference>
<keyword evidence="2" id="KW-0238">DNA-binding</keyword>
<protein>
    <submittedName>
        <fullName evidence="5">Helix-turn-helix domain-containing protein</fullName>
    </submittedName>
</protein>
<comment type="caution">
    <text evidence="5">The sequence shown here is derived from an EMBL/GenBank/DDBJ whole genome shotgun (WGS) entry which is preliminary data.</text>
</comment>
<dbReference type="AlphaFoldDB" id="A0A4R9I940"/>
<dbReference type="RefSeq" id="WP_100745203.1">
    <property type="nucleotide sequence ID" value="NZ_RQFK01000025.1"/>
</dbReference>
<dbReference type="OrthoDB" id="9813152at2"/>
<keyword evidence="1" id="KW-0805">Transcription regulation</keyword>
<dbReference type="GO" id="GO:0003677">
    <property type="term" value="F:DNA binding"/>
    <property type="evidence" value="ECO:0007669"/>
    <property type="project" value="UniProtKB-KW"/>
</dbReference>
<dbReference type="CDD" id="cd00093">
    <property type="entry name" value="HTH_XRE"/>
    <property type="match status" value="1"/>
</dbReference>
<evidence type="ECO:0000256" key="2">
    <source>
        <dbReference type="ARBA" id="ARBA00023125"/>
    </source>
</evidence>
<proteinExistence type="predicted"/>
<dbReference type="InterPro" id="IPR001387">
    <property type="entry name" value="Cro/C1-type_HTH"/>
</dbReference>
<evidence type="ECO:0000313" key="5">
    <source>
        <dbReference type="EMBL" id="TGK82712.1"/>
    </source>
</evidence>